<sequence length="54" mass="6497">MSSFTRKTRTAKHSLFKKVEKYKCRKMNSVENVELFITDEGKEILPHFYERGEK</sequence>
<comment type="caution">
    <text evidence="1">The sequence shown here is derived from an EMBL/GenBank/DDBJ whole genome shotgun (WGS) entry which is preliminary data.</text>
</comment>
<dbReference type="AlphaFoldDB" id="A0ABD4A9L5"/>
<protein>
    <submittedName>
        <fullName evidence="1">Uncharacterized protein</fullName>
    </submittedName>
</protein>
<organism evidence="1 2">
    <name type="scientific">Caldibacillus thermoamylovorans</name>
    <dbReference type="NCBI Taxonomy" id="35841"/>
    <lineage>
        <taxon>Bacteria</taxon>
        <taxon>Bacillati</taxon>
        <taxon>Bacillota</taxon>
        <taxon>Bacilli</taxon>
        <taxon>Bacillales</taxon>
        <taxon>Bacillaceae</taxon>
        <taxon>Caldibacillus</taxon>
    </lineage>
</organism>
<evidence type="ECO:0000313" key="1">
    <source>
        <dbReference type="EMBL" id="KIO73606.1"/>
    </source>
</evidence>
<name>A0ABD4A9L5_9BACI</name>
<evidence type="ECO:0000313" key="2">
    <source>
        <dbReference type="Proteomes" id="UP000032076"/>
    </source>
</evidence>
<dbReference type="EMBL" id="JXLU01000029">
    <property type="protein sequence ID" value="KIO73606.1"/>
    <property type="molecule type" value="Genomic_DNA"/>
</dbReference>
<dbReference type="Proteomes" id="UP000032076">
    <property type="component" value="Unassembled WGS sequence"/>
</dbReference>
<gene>
    <name evidence="1" type="ORF">B4167_0024</name>
</gene>
<proteinExistence type="predicted"/>
<accession>A0ABD4A9L5</accession>
<reference evidence="1 2" key="1">
    <citation type="submission" date="2015-01" db="EMBL/GenBank/DDBJ databases">
        <title>Draft Genome Sequences of Four Bacillus thermoamylovorans Strains, Isolated From Food Products.</title>
        <authorList>
            <person name="Krawcyk A.O."/>
            <person name="Berendsen E.M."/>
            <person name="Eijlander R.T."/>
            <person name="de Jong A."/>
            <person name="Wells-Bennik M."/>
            <person name="Kuipers O.P."/>
        </authorList>
    </citation>
    <scope>NUCLEOTIDE SEQUENCE [LARGE SCALE GENOMIC DNA]</scope>
    <source>
        <strain evidence="1 2">B4167</strain>
    </source>
</reference>